<accession>A0ABP9VDA2</accession>
<keyword evidence="3" id="KW-1185">Reference proteome</keyword>
<dbReference type="PANTHER" id="PTHR42951">
    <property type="entry name" value="METALLO-BETA-LACTAMASE DOMAIN-CONTAINING"/>
    <property type="match status" value="1"/>
</dbReference>
<evidence type="ECO:0000313" key="3">
    <source>
        <dbReference type="Proteomes" id="UP001458946"/>
    </source>
</evidence>
<organism evidence="2 3">
    <name type="scientific">Deinococcus xinjiangensis</name>
    <dbReference type="NCBI Taxonomy" id="457454"/>
    <lineage>
        <taxon>Bacteria</taxon>
        <taxon>Thermotogati</taxon>
        <taxon>Deinococcota</taxon>
        <taxon>Deinococci</taxon>
        <taxon>Deinococcales</taxon>
        <taxon>Deinococcaceae</taxon>
        <taxon>Deinococcus</taxon>
    </lineage>
</organism>
<dbReference type="InterPro" id="IPR001279">
    <property type="entry name" value="Metallo-B-lactamas"/>
</dbReference>
<dbReference type="Proteomes" id="UP001458946">
    <property type="component" value="Unassembled WGS sequence"/>
</dbReference>
<evidence type="ECO:0000313" key="2">
    <source>
        <dbReference type="EMBL" id="GAA5503204.1"/>
    </source>
</evidence>
<dbReference type="RefSeq" id="WP_353543177.1">
    <property type="nucleotide sequence ID" value="NZ_BAABRN010000041.1"/>
</dbReference>
<evidence type="ECO:0000259" key="1">
    <source>
        <dbReference type="SMART" id="SM00849"/>
    </source>
</evidence>
<feature type="domain" description="Metallo-beta-lactamase" evidence="1">
    <location>
        <begin position="16"/>
        <end position="198"/>
    </location>
</feature>
<dbReference type="SUPFAM" id="SSF56281">
    <property type="entry name" value="Metallo-hydrolase/oxidoreductase"/>
    <property type="match status" value="1"/>
</dbReference>
<gene>
    <name evidence="2" type="ORF">Dxin01_02959</name>
</gene>
<name>A0ABP9VDA2_9DEIO</name>
<protein>
    <recommendedName>
        <fullName evidence="1">Metallo-beta-lactamase domain-containing protein</fullName>
    </recommendedName>
</protein>
<reference evidence="2 3" key="1">
    <citation type="submission" date="2024-02" db="EMBL/GenBank/DDBJ databases">
        <title>Deinococcus xinjiangensis NBRC 107630.</title>
        <authorList>
            <person name="Ichikawa N."/>
            <person name="Katano-Makiyama Y."/>
            <person name="Hidaka K."/>
        </authorList>
    </citation>
    <scope>NUCLEOTIDE SEQUENCE [LARGE SCALE GENOMIC DNA]</scope>
    <source>
        <strain evidence="2 3">NBRC 107630</strain>
    </source>
</reference>
<dbReference type="Pfam" id="PF00753">
    <property type="entry name" value="Lactamase_B"/>
    <property type="match status" value="1"/>
</dbReference>
<proteinExistence type="predicted"/>
<dbReference type="InterPro" id="IPR050855">
    <property type="entry name" value="NDM-1-like"/>
</dbReference>
<dbReference type="EMBL" id="BAABRN010000041">
    <property type="protein sequence ID" value="GAA5503204.1"/>
    <property type="molecule type" value="Genomic_DNA"/>
</dbReference>
<dbReference type="SMART" id="SM00849">
    <property type="entry name" value="Lactamase_B"/>
    <property type="match status" value="1"/>
</dbReference>
<dbReference type="InterPro" id="IPR036866">
    <property type="entry name" value="RibonucZ/Hydroxyglut_hydro"/>
</dbReference>
<dbReference type="PANTHER" id="PTHR42951:SF14">
    <property type="entry name" value="METALLO-BETA-LACTAMASE SUPERFAMILY PROTEIN"/>
    <property type="match status" value="1"/>
</dbReference>
<comment type="caution">
    <text evidence="2">The sequence shown here is derived from an EMBL/GenBank/DDBJ whole genome shotgun (WGS) entry which is preliminary data.</text>
</comment>
<sequence length="216" mass="23023">MKILPAASGVGVTTLYANVFLLSTAGKRLLVDTGTVQHAPAFWELLRAFDPDAVLVTHSHVDHAGNAFLAARAGYNVLAHPLEFDRLTGVSHELPYPAGQPRIGEMVSRLHPKVPASRLQAVDAGETVYGWEVVPLSGHTDGQIGLRRGGVLLAADALLSSADGAHLPRAAYNWNNEIALQTLKDIAQMDLHTILPSHGGALTLEQVQARAVRDDG</sequence>
<dbReference type="Gene3D" id="3.60.15.10">
    <property type="entry name" value="Ribonuclease Z/Hydroxyacylglutathione hydrolase-like"/>
    <property type="match status" value="1"/>
</dbReference>